<keyword evidence="2" id="KW-1185">Reference proteome</keyword>
<name>A0AAV3R006_LITER</name>
<accession>A0AAV3R006</accession>
<evidence type="ECO:0000313" key="2">
    <source>
        <dbReference type="Proteomes" id="UP001454036"/>
    </source>
</evidence>
<proteinExistence type="predicted"/>
<dbReference type="Proteomes" id="UP001454036">
    <property type="component" value="Unassembled WGS sequence"/>
</dbReference>
<gene>
    <name evidence="1" type="ORF">LIER_23713</name>
</gene>
<dbReference type="EMBL" id="BAABME010006737">
    <property type="protein sequence ID" value="GAA0169170.1"/>
    <property type="molecule type" value="Genomic_DNA"/>
</dbReference>
<comment type="caution">
    <text evidence="1">The sequence shown here is derived from an EMBL/GenBank/DDBJ whole genome shotgun (WGS) entry which is preliminary data.</text>
</comment>
<organism evidence="1 2">
    <name type="scientific">Lithospermum erythrorhizon</name>
    <name type="common">Purple gromwell</name>
    <name type="synonym">Lithospermum officinale var. erythrorhizon</name>
    <dbReference type="NCBI Taxonomy" id="34254"/>
    <lineage>
        <taxon>Eukaryota</taxon>
        <taxon>Viridiplantae</taxon>
        <taxon>Streptophyta</taxon>
        <taxon>Embryophyta</taxon>
        <taxon>Tracheophyta</taxon>
        <taxon>Spermatophyta</taxon>
        <taxon>Magnoliopsida</taxon>
        <taxon>eudicotyledons</taxon>
        <taxon>Gunneridae</taxon>
        <taxon>Pentapetalae</taxon>
        <taxon>asterids</taxon>
        <taxon>lamiids</taxon>
        <taxon>Boraginales</taxon>
        <taxon>Boraginaceae</taxon>
        <taxon>Boraginoideae</taxon>
        <taxon>Lithospermeae</taxon>
        <taxon>Lithospermum</taxon>
    </lineage>
</organism>
<protein>
    <submittedName>
        <fullName evidence="1">Uncharacterized protein</fullName>
    </submittedName>
</protein>
<evidence type="ECO:0000313" key="1">
    <source>
        <dbReference type="EMBL" id="GAA0169170.1"/>
    </source>
</evidence>
<reference evidence="1 2" key="1">
    <citation type="submission" date="2024-01" db="EMBL/GenBank/DDBJ databases">
        <title>The complete chloroplast genome sequence of Lithospermum erythrorhizon: insights into the phylogenetic relationship among Boraginaceae species and the maternal lineages of purple gromwells.</title>
        <authorList>
            <person name="Okada T."/>
            <person name="Watanabe K."/>
        </authorList>
    </citation>
    <scope>NUCLEOTIDE SEQUENCE [LARGE SCALE GENOMIC DNA]</scope>
</reference>
<dbReference type="AlphaFoldDB" id="A0AAV3R006"/>
<sequence length="121" mass="13366">MLENIHKDHETLMFSATMPKWILVLTNKFLKNLLHIDLVGDDDQKLAEGISLLSIASDPRQKLRIFYYSQLEDLAVLSSGCSFGLDFVHAGGFGDRNNSSWSGEFGSSFGSSSGSSDFQEV</sequence>